<keyword evidence="1" id="KW-0808">Transferase</keyword>
<comment type="caution">
    <text evidence="1">The sequence shown here is derived from an EMBL/GenBank/DDBJ whole genome shotgun (WGS) entry which is preliminary data.</text>
</comment>
<keyword evidence="2" id="KW-1185">Reference proteome</keyword>
<dbReference type="InterPro" id="IPR015421">
    <property type="entry name" value="PyrdxlP-dep_Trfase_major"/>
</dbReference>
<reference evidence="2" key="1">
    <citation type="journal article" date="2019" name="Int. J. Syst. Evol. Microbiol.">
        <title>The Global Catalogue of Microorganisms (GCM) 10K type strain sequencing project: providing services to taxonomists for standard genome sequencing and annotation.</title>
        <authorList>
            <consortium name="The Broad Institute Genomics Platform"/>
            <consortium name="The Broad Institute Genome Sequencing Center for Infectious Disease"/>
            <person name="Wu L."/>
            <person name="Ma J."/>
        </authorList>
    </citation>
    <scope>NUCLEOTIDE SEQUENCE [LARGE SCALE GENOMIC DNA]</scope>
    <source>
        <strain evidence="2">JCM 32148</strain>
    </source>
</reference>
<gene>
    <name evidence="1" type="ORF">ACFQZ8_15850</name>
</gene>
<dbReference type="GO" id="GO:0008483">
    <property type="term" value="F:transaminase activity"/>
    <property type="evidence" value="ECO:0007669"/>
    <property type="project" value="UniProtKB-KW"/>
</dbReference>
<dbReference type="Gene3D" id="3.40.640.10">
    <property type="entry name" value="Type I PLP-dependent aspartate aminotransferase-like (Major domain)"/>
    <property type="match status" value="1"/>
</dbReference>
<dbReference type="Proteomes" id="UP001597053">
    <property type="component" value="Unassembled WGS sequence"/>
</dbReference>
<organism evidence="1 2">
    <name type="scientific">Micromonospora azadirachtae</name>
    <dbReference type="NCBI Taxonomy" id="1970735"/>
    <lineage>
        <taxon>Bacteria</taxon>
        <taxon>Bacillati</taxon>
        <taxon>Actinomycetota</taxon>
        <taxon>Actinomycetes</taxon>
        <taxon>Micromonosporales</taxon>
        <taxon>Micromonosporaceae</taxon>
        <taxon>Micromonospora</taxon>
    </lineage>
</organism>
<proteinExistence type="predicted"/>
<protein>
    <submittedName>
        <fullName evidence="1">DegT/DnrJ/EryC1/StrS family aminotransferase</fullName>
    </submittedName>
</protein>
<dbReference type="SUPFAM" id="SSF53383">
    <property type="entry name" value="PLP-dependent transferases"/>
    <property type="match status" value="1"/>
</dbReference>
<evidence type="ECO:0000313" key="2">
    <source>
        <dbReference type="Proteomes" id="UP001597053"/>
    </source>
</evidence>
<dbReference type="Pfam" id="PF01041">
    <property type="entry name" value="DegT_DnrJ_EryC1"/>
    <property type="match status" value="1"/>
</dbReference>
<accession>A0ABW3A3A4</accession>
<dbReference type="EMBL" id="JBHTHM010000797">
    <property type="protein sequence ID" value="MFD0785381.1"/>
    <property type="molecule type" value="Genomic_DNA"/>
</dbReference>
<dbReference type="InterPro" id="IPR015424">
    <property type="entry name" value="PyrdxlP-dep_Trfase"/>
</dbReference>
<sequence>MLPYGRQSVTEDDVEAVVAALRSDWLTTGPQVDGFEADLAKWTGGAGCAAVSNGT</sequence>
<feature type="non-terminal residue" evidence="1">
    <location>
        <position position="55"/>
    </location>
</feature>
<dbReference type="InterPro" id="IPR000653">
    <property type="entry name" value="DegT/StrS_aminotransferase"/>
</dbReference>
<evidence type="ECO:0000313" key="1">
    <source>
        <dbReference type="EMBL" id="MFD0785381.1"/>
    </source>
</evidence>
<keyword evidence="1" id="KW-0032">Aminotransferase</keyword>
<name>A0ABW3A3A4_9ACTN</name>